<sequence length="86" mass="9447">MHTGDITVEARTEYDPVDSRMLSHYRFIRGAEVHAATAAHHVYTSGQIGDFLTDGGFGEIRRFAGPDGSPFTLGSPRLLVTARRVE</sequence>
<evidence type="ECO:0000313" key="2">
    <source>
        <dbReference type="Proteomes" id="UP001589608"/>
    </source>
</evidence>
<proteinExistence type="predicted"/>
<organism evidence="1 2">
    <name type="scientific">Dactylosporangium vinaceum</name>
    <dbReference type="NCBI Taxonomy" id="53362"/>
    <lineage>
        <taxon>Bacteria</taxon>
        <taxon>Bacillati</taxon>
        <taxon>Actinomycetota</taxon>
        <taxon>Actinomycetes</taxon>
        <taxon>Micromonosporales</taxon>
        <taxon>Micromonosporaceae</taxon>
        <taxon>Dactylosporangium</taxon>
    </lineage>
</organism>
<dbReference type="RefSeq" id="WP_223104924.1">
    <property type="nucleotide sequence ID" value="NZ_CP061913.1"/>
</dbReference>
<name>A0ABV5MDR8_9ACTN</name>
<gene>
    <name evidence="1" type="ORF">ACFFTR_28255</name>
</gene>
<dbReference type="EMBL" id="JBHMCA010000051">
    <property type="protein sequence ID" value="MFB9447000.1"/>
    <property type="molecule type" value="Genomic_DNA"/>
</dbReference>
<evidence type="ECO:0000313" key="1">
    <source>
        <dbReference type="EMBL" id="MFB9447000.1"/>
    </source>
</evidence>
<evidence type="ECO:0008006" key="3">
    <source>
        <dbReference type="Google" id="ProtNLM"/>
    </source>
</evidence>
<keyword evidence="2" id="KW-1185">Reference proteome</keyword>
<accession>A0ABV5MDR8</accession>
<reference evidence="1 2" key="1">
    <citation type="submission" date="2024-09" db="EMBL/GenBank/DDBJ databases">
        <authorList>
            <person name="Sun Q."/>
            <person name="Mori K."/>
        </authorList>
    </citation>
    <scope>NUCLEOTIDE SEQUENCE [LARGE SCALE GENOMIC DNA]</scope>
    <source>
        <strain evidence="1 2">JCM 3307</strain>
    </source>
</reference>
<dbReference type="Proteomes" id="UP001589608">
    <property type="component" value="Unassembled WGS sequence"/>
</dbReference>
<protein>
    <recommendedName>
        <fullName evidence="3">Methyltransferase</fullName>
    </recommendedName>
</protein>
<comment type="caution">
    <text evidence="1">The sequence shown here is derived from an EMBL/GenBank/DDBJ whole genome shotgun (WGS) entry which is preliminary data.</text>
</comment>